<dbReference type="Pfam" id="PF13620">
    <property type="entry name" value="CarboxypepD_reg"/>
    <property type="match status" value="2"/>
</dbReference>
<feature type="chain" id="PRO_5032810378" description="Peptidase M14 domain-containing protein" evidence="12">
    <location>
        <begin position="22"/>
        <end position="987"/>
    </location>
</feature>
<dbReference type="FunFam" id="3.40.630.10:FF:000020">
    <property type="entry name" value="Carboxypeptidase D"/>
    <property type="match status" value="2"/>
</dbReference>
<keyword evidence="8" id="KW-0325">Glycoprotein</keyword>
<feature type="domain" description="Peptidase M14" evidence="13">
    <location>
        <begin position="483"/>
        <end position="795"/>
    </location>
</feature>
<feature type="compositionally biased region" description="Acidic residues" evidence="10">
    <location>
        <begin position="966"/>
        <end position="975"/>
    </location>
</feature>
<feature type="region of interest" description="Disordered" evidence="10">
    <location>
        <begin position="956"/>
        <end position="987"/>
    </location>
</feature>
<proteinExistence type="inferred from homology"/>
<dbReference type="InterPro" id="IPR057247">
    <property type="entry name" value="CARBOXYPEPT_ZN_2"/>
</dbReference>
<evidence type="ECO:0000313" key="14">
    <source>
        <dbReference type="EMBL" id="CAF3275314.1"/>
    </source>
</evidence>
<keyword evidence="12" id="KW-0732">Signal</keyword>
<dbReference type="SUPFAM" id="SSF53187">
    <property type="entry name" value="Zn-dependent exopeptidases"/>
    <property type="match status" value="2"/>
</dbReference>
<dbReference type="OrthoDB" id="10249045at2759"/>
<dbReference type="InterPro" id="IPR000834">
    <property type="entry name" value="Peptidase_M14"/>
</dbReference>
<dbReference type="GO" id="GO:0004181">
    <property type="term" value="F:metallocarboxypeptidase activity"/>
    <property type="evidence" value="ECO:0007669"/>
    <property type="project" value="InterPro"/>
</dbReference>
<dbReference type="InterPro" id="IPR057246">
    <property type="entry name" value="CARBOXYPEPT_ZN_1"/>
</dbReference>
<dbReference type="Gene3D" id="2.60.40.1120">
    <property type="entry name" value="Carboxypeptidase-like, regulatory domain"/>
    <property type="match status" value="2"/>
</dbReference>
<evidence type="ECO:0000256" key="12">
    <source>
        <dbReference type="SAM" id="SignalP"/>
    </source>
</evidence>
<dbReference type="SMART" id="SM00631">
    <property type="entry name" value="Zn_pept"/>
    <property type="match status" value="2"/>
</dbReference>
<keyword evidence="3" id="KW-0121">Carboxypeptidase</keyword>
<dbReference type="Proteomes" id="UP000663825">
    <property type="component" value="Unassembled WGS sequence"/>
</dbReference>
<keyword evidence="11" id="KW-1133">Transmembrane helix</keyword>
<feature type="active site" description="Proton donor/acceptor" evidence="9">
    <location>
        <position position="317"/>
    </location>
</feature>
<keyword evidence="7" id="KW-0862">Zinc</keyword>
<evidence type="ECO:0000256" key="6">
    <source>
        <dbReference type="ARBA" id="ARBA00022801"/>
    </source>
</evidence>
<keyword evidence="11" id="KW-0812">Transmembrane</keyword>
<feature type="transmembrane region" description="Helical" evidence="11">
    <location>
        <begin position="905"/>
        <end position="928"/>
    </location>
</feature>
<dbReference type="InterPro" id="IPR008969">
    <property type="entry name" value="CarboxyPept-like_regulatory"/>
</dbReference>
<evidence type="ECO:0000256" key="9">
    <source>
        <dbReference type="PROSITE-ProRule" id="PRU01379"/>
    </source>
</evidence>
<dbReference type="PRINTS" id="PR00765">
    <property type="entry name" value="CRBOXYPTASEA"/>
</dbReference>
<keyword evidence="11" id="KW-0472">Membrane</keyword>
<dbReference type="Gene3D" id="3.40.630.10">
    <property type="entry name" value="Zn peptidases"/>
    <property type="match status" value="2"/>
</dbReference>
<evidence type="ECO:0000256" key="3">
    <source>
        <dbReference type="ARBA" id="ARBA00022645"/>
    </source>
</evidence>
<dbReference type="GO" id="GO:0005615">
    <property type="term" value="C:extracellular space"/>
    <property type="evidence" value="ECO:0007669"/>
    <property type="project" value="TreeGrafter"/>
</dbReference>
<dbReference type="SUPFAM" id="SSF49464">
    <property type="entry name" value="Carboxypeptidase regulatory domain-like"/>
    <property type="match status" value="2"/>
</dbReference>
<dbReference type="CDD" id="cd11308">
    <property type="entry name" value="Peptidase_M14NE-CP-C_like"/>
    <property type="match status" value="2"/>
</dbReference>
<dbReference type="PANTHER" id="PTHR11532:SF62">
    <property type="entry name" value="CARBOXYPEPTIDASE D"/>
    <property type="match status" value="1"/>
</dbReference>
<dbReference type="GO" id="GO:0008270">
    <property type="term" value="F:zinc ion binding"/>
    <property type="evidence" value="ECO:0007669"/>
    <property type="project" value="InterPro"/>
</dbReference>
<evidence type="ECO:0000256" key="7">
    <source>
        <dbReference type="ARBA" id="ARBA00022833"/>
    </source>
</evidence>
<dbReference type="GO" id="GO:0006518">
    <property type="term" value="P:peptide metabolic process"/>
    <property type="evidence" value="ECO:0007669"/>
    <property type="project" value="TreeGrafter"/>
</dbReference>
<dbReference type="Pfam" id="PF00246">
    <property type="entry name" value="Peptidase_M14"/>
    <property type="match status" value="2"/>
</dbReference>
<dbReference type="PROSITE" id="PS00132">
    <property type="entry name" value="CARBOXYPEPT_ZN_1"/>
    <property type="match status" value="1"/>
</dbReference>
<evidence type="ECO:0000256" key="2">
    <source>
        <dbReference type="ARBA" id="ARBA00005988"/>
    </source>
</evidence>
<comment type="caution">
    <text evidence="14">The sequence shown here is derived from an EMBL/GenBank/DDBJ whole genome shotgun (WGS) entry which is preliminary data.</text>
</comment>
<comment type="cofactor">
    <cofactor evidence="1">
        <name>Zn(2+)</name>
        <dbReference type="ChEBI" id="CHEBI:29105"/>
    </cofactor>
</comment>
<gene>
    <name evidence="14" type="ORF">TIS948_LOCUS16565</name>
</gene>
<keyword evidence="4" id="KW-0645">Protease</keyword>
<evidence type="ECO:0000256" key="11">
    <source>
        <dbReference type="SAM" id="Phobius"/>
    </source>
</evidence>
<evidence type="ECO:0000256" key="5">
    <source>
        <dbReference type="ARBA" id="ARBA00022723"/>
    </source>
</evidence>
<protein>
    <recommendedName>
        <fullName evidence="13">Peptidase M14 domain-containing protein</fullName>
    </recommendedName>
</protein>
<keyword evidence="6" id="KW-0378">Hydrolase</keyword>
<evidence type="ECO:0000256" key="10">
    <source>
        <dbReference type="SAM" id="MobiDB-lite"/>
    </source>
</evidence>
<evidence type="ECO:0000256" key="1">
    <source>
        <dbReference type="ARBA" id="ARBA00001947"/>
    </source>
</evidence>
<dbReference type="GO" id="GO:0016485">
    <property type="term" value="P:protein processing"/>
    <property type="evidence" value="ECO:0007669"/>
    <property type="project" value="TreeGrafter"/>
</dbReference>
<evidence type="ECO:0000256" key="8">
    <source>
        <dbReference type="ARBA" id="ARBA00023180"/>
    </source>
</evidence>
<dbReference type="EMBL" id="CAJNXB010002765">
    <property type="protein sequence ID" value="CAF3275314.1"/>
    <property type="molecule type" value="Genomic_DNA"/>
</dbReference>
<sequence>MYINIVYRHLFLLLCLSCVLCQRSPLQVEKDTAVYQLLSRYHSHAQLKELLTQWSGNYSKIAQLFSIGESNTGKELFVMRLTSPLNSKDDEEHDEVQLLRPKFKWIANMHGDETVGREMMIGLIYYLLLNSKSDPRVNRLLSTTDIYIMPTMNPDGFEKSTEGSCNTFGLFGRGNLLDVDLNRDFPSQYQPLKRKPDGTIGDLFYGRQRETVAVMKWILKENFVLSANLHGGALVASYPYDETMEHRFNTYGESPDDSLFRFLALAYASKHLTMPKGQACGENFPEGITNGAKWYDVTGGMQDFNYIHSNAFEITIELSCCKYLSSQNGGLEKEWDNNREALLNYMEMSHLGIKGFIRDSHARTAISGALIQIEGILHPVRSVLSGAYWRLLLPGLYKVTVTASGYLPQTKYNVNVTNKNITNALRLDFDLQPGSVDVSISNQDTTSTNKIYDTLSDYSRKLMSSDSRDEILKILIEPTDKFQYHNYESMVNKLKELNQQYPNITSIYSIGKSVEKRDLWVIIISDQPLVHEAGEPEVRYVGNIHGDESVGRECLIRFIEYLCVNYRKNDYVTKLIDNIRIHIMPTMNPDGFEYEYKQANHATGGGRVNANHIDLNENFPQIELEPSSGKDEVAPKKEYNNNENNLDKFIKKQNQFQPEVQAAIHWSLTYPFVLSGNLHGGALLASYPFNNRAKGVASGESKSPDDSTLKMLAKAYSQAHTKMFKGDSCIIFHDGITNSAAWKVIEGGMQDWSYVFTSDMEITIDIGCEKYPNENDLQNHWNDNKGALLAFITQVVHGLRGFVFDLQTKAPVSGAVIHVHGINHNVTTYRDGDFFRLLSPGKYDITVERLGYESETRANIFVTDQSSTYIEFKLKRVIINEDDKISSTGFYNKLRAITQHSTFRFISMMIISIVALSTVILGMITLYLRFRPQRYQLLAQDEDNALLSQRAKRHKTVKNTHAMPSDSEDGDEDEILCTSNSNTPMIA</sequence>
<reference evidence="14" key="1">
    <citation type="submission" date="2021-02" db="EMBL/GenBank/DDBJ databases">
        <authorList>
            <person name="Nowell W R."/>
        </authorList>
    </citation>
    <scope>NUCLEOTIDE SEQUENCE</scope>
</reference>
<evidence type="ECO:0000256" key="4">
    <source>
        <dbReference type="ARBA" id="ARBA00022670"/>
    </source>
</evidence>
<evidence type="ECO:0000259" key="13">
    <source>
        <dbReference type="PROSITE" id="PS52035"/>
    </source>
</evidence>
<dbReference type="CDD" id="cd03858">
    <property type="entry name" value="M14_CP_N-E_like"/>
    <property type="match status" value="1"/>
</dbReference>
<dbReference type="AlphaFoldDB" id="A0A817S3D4"/>
<name>A0A817S3D4_9BILA</name>
<feature type="domain" description="Peptidase M14" evidence="13">
    <location>
        <begin position="40"/>
        <end position="349"/>
    </location>
</feature>
<dbReference type="InterPro" id="IPR050753">
    <property type="entry name" value="Peptidase_M14_domain"/>
</dbReference>
<accession>A0A817S3D4</accession>
<feature type="signal peptide" evidence="12">
    <location>
        <begin position="1"/>
        <end position="21"/>
    </location>
</feature>
<evidence type="ECO:0000313" key="15">
    <source>
        <dbReference type="Proteomes" id="UP000663825"/>
    </source>
</evidence>
<comment type="similarity">
    <text evidence="2 9">Belongs to the peptidase M14 family.</text>
</comment>
<dbReference type="PROSITE" id="PS00133">
    <property type="entry name" value="CARBOXYPEPT_ZN_2"/>
    <property type="match status" value="2"/>
</dbReference>
<dbReference type="PANTHER" id="PTHR11532">
    <property type="entry name" value="PROTEASE M14 CARBOXYPEPTIDASE"/>
    <property type="match status" value="1"/>
</dbReference>
<keyword evidence="5" id="KW-0479">Metal-binding</keyword>
<feature type="compositionally biased region" description="Polar residues" evidence="10">
    <location>
        <begin position="977"/>
        <end position="987"/>
    </location>
</feature>
<comment type="caution">
    <text evidence="9">Lacks conserved residue(s) required for the propagation of feature annotation.</text>
</comment>
<dbReference type="PROSITE" id="PS52035">
    <property type="entry name" value="PEPTIDASE_M14"/>
    <property type="match status" value="2"/>
</dbReference>
<organism evidence="14 15">
    <name type="scientific">Rotaria socialis</name>
    <dbReference type="NCBI Taxonomy" id="392032"/>
    <lineage>
        <taxon>Eukaryota</taxon>
        <taxon>Metazoa</taxon>
        <taxon>Spiralia</taxon>
        <taxon>Gnathifera</taxon>
        <taxon>Rotifera</taxon>
        <taxon>Eurotatoria</taxon>
        <taxon>Bdelloidea</taxon>
        <taxon>Philodinida</taxon>
        <taxon>Philodinidae</taxon>
        <taxon>Rotaria</taxon>
    </lineage>
</organism>